<evidence type="ECO:0000313" key="4">
    <source>
        <dbReference type="Proteomes" id="UP000249557"/>
    </source>
</evidence>
<feature type="non-terminal residue" evidence="3">
    <location>
        <position position="1"/>
    </location>
</feature>
<dbReference type="AlphaFoldDB" id="A0A2W5B7C3"/>
<name>A0A2W5B7C3_9BACT</name>
<dbReference type="EMBL" id="QFNK01000366">
    <property type="protein sequence ID" value="PZO79075.1"/>
    <property type="molecule type" value="Genomic_DNA"/>
</dbReference>
<dbReference type="InterPro" id="IPR025194">
    <property type="entry name" value="RodZ-like_C"/>
</dbReference>
<sequence>GDIYLVPPDQELVMTTGNAGGVKVKVDGRELPPLGEAGQIKRRMSLSPSELLKAAPAVQSAPATPAAPVTPPAPTNSARTPD</sequence>
<comment type="caution">
    <text evidence="3">The sequence shown here is derived from an EMBL/GenBank/DDBJ whole genome shotgun (WGS) entry which is preliminary data.</text>
</comment>
<evidence type="ECO:0000313" key="3">
    <source>
        <dbReference type="EMBL" id="PZO79075.1"/>
    </source>
</evidence>
<organism evidence="3 4">
    <name type="scientific">Micavibrio aeruginosavorus</name>
    <dbReference type="NCBI Taxonomy" id="349221"/>
    <lineage>
        <taxon>Bacteria</taxon>
        <taxon>Pseudomonadati</taxon>
        <taxon>Bdellovibrionota</taxon>
        <taxon>Bdellovibrionia</taxon>
        <taxon>Bdellovibrionales</taxon>
        <taxon>Pseudobdellovibrionaceae</taxon>
        <taxon>Micavibrio</taxon>
    </lineage>
</organism>
<dbReference type="Pfam" id="PF13464">
    <property type="entry name" value="RodZ_C"/>
    <property type="match status" value="1"/>
</dbReference>
<accession>A0A2W5B7C3</accession>
<protein>
    <recommendedName>
        <fullName evidence="2">Cytoskeleton protein RodZ-like C-terminal domain-containing protein</fullName>
    </recommendedName>
</protein>
<evidence type="ECO:0000256" key="1">
    <source>
        <dbReference type="SAM" id="MobiDB-lite"/>
    </source>
</evidence>
<gene>
    <name evidence="3" type="ORF">DI626_11695</name>
</gene>
<proteinExistence type="predicted"/>
<feature type="domain" description="Cytoskeleton protein RodZ-like C-terminal" evidence="2">
    <location>
        <begin position="1"/>
        <end position="42"/>
    </location>
</feature>
<feature type="region of interest" description="Disordered" evidence="1">
    <location>
        <begin position="30"/>
        <end position="82"/>
    </location>
</feature>
<dbReference type="Proteomes" id="UP000249557">
    <property type="component" value="Unassembled WGS sequence"/>
</dbReference>
<reference evidence="3 4" key="1">
    <citation type="submission" date="2017-08" db="EMBL/GenBank/DDBJ databases">
        <title>Infants hospitalized years apart are colonized by the same room-sourced microbial strains.</title>
        <authorList>
            <person name="Brooks B."/>
            <person name="Olm M.R."/>
            <person name="Firek B.A."/>
            <person name="Baker R."/>
            <person name="Thomas B.C."/>
            <person name="Morowitz M.J."/>
            <person name="Banfield J.F."/>
        </authorList>
    </citation>
    <scope>NUCLEOTIDE SEQUENCE [LARGE SCALE GENOMIC DNA]</scope>
    <source>
        <strain evidence="3">S2_018_000_R2_104</strain>
    </source>
</reference>
<feature type="compositionally biased region" description="Low complexity" evidence="1">
    <location>
        <begin position="54"/>
        <end position="67"/>
    </location>
</feature>
<evidence type="ECO:0000259" key="2">
    <source>
        <dbReference type="Pfam" id="PF13464"/>
    </source>
</evidence>